<organism evidence="2 3">
    <name type="scientific">Aureobasidium melanogenum</name>
    <name type="common">Aureobasidium pullulans var. melanogenum</name>
    <dbReference type="NCBI Taxonomy" id="46634"/>
    <lineage>
        <taxon>Eukaryota</taxon>
        <taxon>Fungi</taxon>
        <taxon>Dikarya</taxon>
        <taxon>Ascomycota</taxon>
        <taxon>Pezizomycotina</taxon>
        <taxon>Dothideomycetes</taxon>
        <taxon>Dothideomycetidae</taxon>
        <taxon>Dothideales</taxon>
        <taxon>Saccotheciaceae</taxon>
        <taxon>Aureobasidium</taxon>
    </lineage>
</organism>
<comment type="caution">
    <text evidence="2">The sequence shown here is derived from an EMBL/GenBank/DDBJ whole genome shotgun (WGS) entry which is preliminary data.</text>
</comment>
<dbReference type="InterPro" id="IPR001810">
    <property type="entry name" value="F-box_dom"/>
</dbReference>
<name>A0A9P8EJK8_AURME</name>
<evidence type="ECO:0000313" key="2">
    <source>
        <dbReference type="EMBL" id="KAG9692554.1"/>
    </source>
</evidence>
<dbReference type="InterPro" id="IPR046522">
    <property type="entry name" value="DUF6699"/>
</dbReference>
<dbReference type="InterPro" id="IPR036047">
    <property type="entry name" value="F-box-like_dom_sf"/>
</dbReference>
<dbReference type="PROSITE" id="PS50181">
    <property type="entry name" value="FBOX"/>
    <property type="match status" value="1"/>
</dbReference>
<dbReference type="Proteomes" id="UP000779574">
    <property type="component" value="Unassembled WGS sequence"/>
</dbReference>
<sequence>MPDINNFPNELMVETFLHLDLKDLTRCMRVSKSFKTITEHSAFDKIFFRTKAIKPEDSIDLDKLQINPALDQLHYTCRSKIKEVTFLFCDQKPDDKTDYRELALIDSTAAKQNATEPALTCIVLSPYGCPDLEFEVESDQGVTVQDVMEGLCDYYQPGVPYDACHYFFEGFHKSKKSSKDELVLEAWWGS</sequence>
<protein>
    <recommendedName>
        <fullName evidence="1">F-box domain-containing protein</fullName>
    </recommendedName>
</protein>
<dbReference type="SMART" id="SM00256">
    <property type="entry name" value="FBOX"/>
    <property type="match status" value="1"/>
</dbReference>
<gene>
    <name evidence="2" type="ORF">KCU76_g6614</name>
</gene>
<accession>A0A9P8EJK8</accession>
<feature type="domain" description="F-box" evidence="1">
    <location>
        <begin position="1"/>
        <end position="50"/>
    </location>
</feature>
<reference evidence="2" key="1">
    <citation type="journal article" date="2021" name="J Fungi (Basel)">
        <title>Virulence traits and population genomics of the black yeast Aureobasidium melanogenum.</title>
        <authorList>
            <person name="Cernosa A."/>
            <person name="Sun X."/>
            <person name="Gostincar C."/>
            <person name="Fang C."/>
            <person name="Gunde-Cimerman N."/>
            <person name="Song Z."/>
        </authorList>
    </citation>
    <scope>NUCLEOTIDE SEQUENCE</scope>
    <source>
        <strain evidence="2">EXF-9911</strain>
    </source>
</reference>
<dbReference type="EMBL" id="JAHFXF010000225">
    <property type="protein sequence ID" value="KAG9692554.1"/>
    <property type="molecule type" value="Genomic_DNA"/>
</dbReference>
<dbReference type="Pfam" id="PF20415">
    <property type="entry name" value="DUF6699"/>
    <property type="match status" value="1"/>
</dbReference>
<dbReference type="SUPFAM" id="SSF81383">
    <property type="entry name" value="F-box domain"/>
    <property type="match status" value="1"/>
</dbReference>
<dbReference type="AlphaFoldDB" id="A0A9P8EJK8"/>
<dbReference type="Gene3D" id="1.20.1280.50">
    <property type="match status" value="1"/>
</dbReference>
<dbReference type="OrthoDB" id="10257471at2759"/>
<dbReference type="Pfam" id="PF00646">
    <property type="entry name" value="F-box"/>
    <property type="match status" value="1"/>
</dbReference>
<proteinExistence type="predicted"/>
<reference evidence="2" key="2">
    <citation type="submission" date="2021-08" db="EMBL/GenBank/DDBJ databases">
        <authorList>
            <person name="Gostincar C."/>
            <person name="Sun X."/>
            <person name="Song Z."/>
            <person name="Gunde-Cimerman N."/>
        </authorList>
    </citation>
    <scope>NUCLEOTIDE SEQUENCE</scope>
    <source>
        <strain evidence="2">EXF-9911</strain>
    </source>
</reference>
<evidence type="ECO:0000313" key="3">
    <source>
        <dbReference type="Proteomes" id="UP000779574"/>
    </source>
</evidence>
<feature type="non-terminal residue" evidence="2">
    <location>
        <position position="190"/>
    </location>
</feature>
<evidence type="ECO:0000259" key="1">
    <source>
        <dbReference type="PROSITE" id="PS50181"/>
    </source>
</evidence>